<dbReference type="OrthoDB" id="396325at2"/>
<dbReference type="PANTHER" id="PTHR30570">
    <property type="entry name" value="PERIPLASMIC PHOSPHATE BINDING COMPONENT OF PHOSPHATE ABC TRANSPORTER"/>
    <property type="match status" value="1"/>
</dbReference>
<dbReference type="Pfam" id="PF12849">
    <property type="entry name" value="PBP_like_2"/>
    <property type="match status" value="1"/>
</dbReference>
<sequence length="395" mass="43446">MFKKFFKPFISITIGITTLFSSATIVSCIPETVIDAKGSSSVLPFMTQIRNAYQKFDDLAEINVQAGGSGLGITLIAENGTTLGNSSKNPKSTVLASEKLTQQWKNRKIKTVTLAKDGIAMLVKLPTNVDAKNLGISAANINEIYKAFAGVDHVSLSTLIHTKSNDNEKLNNINLVPFVRSGGSNVSGTAEAFLKDSHLKIKTKLDTTIKNILTNGEYGNKAITTSEANVEAYNRFKTDGQIDGSIIYLSAGYVINNLEQITNDGFTVLSYSNDDENKISSYVLPTLENLGSGKYNWVRPFNTMISIDSANTGTKKFIEFVVFNGLFGEANKTNVDNVFNSLGLIQLSRAEKLEMFKNGFQINDNVDWNIVYKDYIQDFWTDDFSLSEEGKFGIL</sequence>
<dbReference type="AlphaFoldDB" id="A0A4R6IDT0"/>
<evidence type="ECO:0000313" key="4">
    <source>
        <dbReference type="EMBL" id="TDO19811.1"/>
    </source>
</evidence>
<dbReference type="SUPFAM" id="SSF53850">
    <property type="entry name" value="Periplasmic binding protein-like II"/>
    <property type="match status" value="1"/>
</dbReference>
<name>A0A4R6IDT0_9MOLU</name>
<keyword evidence="5" id="KW-1185">Reference proteome</keyword>
<protein>
    <submittedName>
        <fullName evidence="4">Phosphate transport system substrate-binding protein</fullName>
    </submittedName>
</protein>
<dbReference type="InterPro" id="IPR050811">
    <property type="entry name" value="Phosphate_ABC_transporter"/>
</dbReference>
<dbReference type="RefSeq" id="WP_094254773.1">
    <property type="nucleotide sequence ID" value="NZ_NNCE01000005.1"/>
</dbReference>
<comment type="caution">
    <text evidence="4">The sequence shown here is derived from an EMBL/GenBank/DDBJ whole genome shotgun (WGS) entry which is preliminary data.</text>
</comment>
<evidence type="ECO:0000256" key="1">
    <source>
        <dbReference type="ARBA" id="ARBA00022729"/>
    </source>
</evidence>
<keyword evidence="1 2" id="KW-0732">Signal</keyword>
<feature type="chain" id="PRO_5020875912" evidence="2">
    <location>
        <begin position="24"/>
        <end position="395"/>
    </location>
</feature>
<dbReference type="PANTHER" id="PTHR30570:SF1">
    <property type="entry name" value="PHOSPHATE-BINDING PROTEIN PSTS"/>
    <property type="match status" value="1"/>
</dbReference>
<evidence type="ECO:0000259" key="3">
    <source>
        <dbReference type="Pfam" id="PF12849"/>
    </source>
</evidence>
<organism evidence="4 5">
    <name type="scientific">Mycoplasma testudineum</name>
    <dbReference type="NCBI Taxonomy" id="244584"/>
    <lineage>
        <taxon>Bacteria</taxon>
        <taxon>Bacillati</taxon>
        <taxon>Mycoplasmatota</taxon>
        <taxon>Mollicutes</taxon>
        <taxon>Mycoplasmataceae</taxon>
        <taxon>Mycoplasma</taxon>
    </lineage>
</organism>
<dbReference type="PROSITE" id="PS51257">
    <property type="entry name" value="PROKAR_LIPOPROTEIN"/>
    <property type="match status" value="1"/>
</dbReference>
<evidence type="ECO:0000256" key="2">
    <source>
        <dbReference type="SAM" id="SignalP"/>
    </source>
</evidence>
<dbReference type="Gene3D" id="3.40.190.10">
    <property type="entry name" value="Periplasmic binding protein-like II"/>
    <property type="match status" value="2"/>
</dbReference>
<feature type="domain" description="PBP" evidence="3">
    <location>
        <begin position="32"/>
        <end position="322"/>
    </location>
</feature>
<accession>A0A4R6IDT0</accession>
<evidence type="ECO:0000313" key="5">
    <source>
        <dbReference type="Proteomes" id="UP000295518"/>
    </source>
</evidence>
<dbReference type="EMBL" id="SNWN01000013">
    <property type="protein sequence ID" value="TDO19811.1"/>
    <property type="molecule type" value="Genomic_DNA"/>
</dbReference>
<feature type="signal peptide" evidence="2">
    <location>
        <begin position="1"/>
        <end position="23"/>
    </location>
</feature>
<gene>
    <name evidence="4" type="ORF">EI74_0616</name>
</gene>
<dbReference type="InterPro" id="IPR024370">
    <property type="entry name" value="PBP_domain"/>
</dbReference>
<dbReference type="Proteomes" id="UP000295518">
    <property type="component" value="Unassembled WGS sequence"/>
</dbReference>
<reference evidence="4 5" key="1">
    <citation type="submission" date="2019-03" db="EMBL/GenBank/DDBJ databases">
        <title>Genomic Encyclopedia of Archaeal and Bacterial Type Strains, Phase II (KMG-II): from individual species to whole genera.</title>
        <authorList>
            <person name="Goeker M."/>
        </authorList>
    </citation>
    <scope>NUCLEOTIDE SEQUENCE [LARGE SCALE GENOMIC DNA]</scope>
    <source>
        <strain evidence="4 5">ATCC 700618</strain>
    </source>
</reference>
<proteinExistence type="predicted"/>